<dbReference type="KEGG" id="agv:OJF2_40750"/>
<feature type="compositionally biased region" description="Low complexity" evidence="1">
    <location>
        <begin position="729"/>
        <end position="790"/>
    </location>
</feature>
<feature type="compositionally biased region" description="Low complexity" evidence="1">
    <location>
        <begin position="593"/>
        <end position="620"/>
    </location>
</feature>
<evidence type="ECO:0000256" key="1">
    <source>
        <dbReference type="SAM" id="MobiDB-lite"/>
    </source>
</evidence>
<dbReference type="AlphaFoldDB" id="A0A5B9W4H4"/>
<feature type="compositionally biased region" description="Low complexity" evidence="1">
    <location>
        <begin position="674"/>
        <end position="695"/>
    </location>
</feature>
<feature type="compositionally biased region" description="Basic and acidic residues" evidence="1">
    <location>
        <begin position="354"/>
        <end position="366"/>
    </location>
</feature>
<feature type="compositionally biased region" description="Pro residues" evidence="1">
    <location>
        <begin position="59"/>
        <end position="71"/>
    </location>
</feature>
<feature type="region of interest" description="Disordered" evidence="1">
    <location>
        <begin position="325"/>
        <end position="811"/>
    </location>
</feature>
<feature type="compositionally biased region" description="Low complexity" evidence="1">
    <location>
        <begin position="708"/>
        <end position="721"/>
    </location>
</feature>
<keyword evidence="3" id="KW-1185">Reference proteome</keyword>
<sequence>MRQPGSVWAERALVALFLASLAGALNLVVTIHRDAARDAREKARIEAERVAEAAKPAPAASPPAPGTPPPAVAARPKPEDVPAIQPPPAPAAPPEDPTKAKLAAVADATAREMAAAKEADAKADASERAIANALAESGRWKRRELLVSQQVASIADRVRKIDQQVDALAFERDVLARERDALKAAVVKGRQHEGSYAVLPYKGPNGSWRRPIVLECVNGTVAMRPNGPVFSMLDLASMINPRSSPVILAIARELLKVQGSDSPDGAPVVPYFVFLVRPDGIRPYYEVRARLEPLGMAFGYELVEQDMKIDVPDFDDVRTWDGTIPLEEPLEAAPDGKDAKGRKGAGPAGNGLARTDRGADSARPDGGDVGLNWPGGGRDGEGPGPGGLAARGGTGEAKGGAGGADDDSPEAFVWPRPSARGSRPSAGTGATDGPDGLGGGPVAGPRRTPRSPIAAPRGGMFEPDGTVAKDRRGGGIGGGPPDDQAGAGGGGFTGPRGIKGTNPPGAGIAGAGDGARKKLGQAVEDWTAASRGSKSTGRIDPRLGGGTGAGSEDDLRQKGWKVVPDLEAADDSPATPGGGGGTAGGGGLGGSRAGASGSGSPSGVAPPSSSSASAGTSSIPAPEPLVLDGPDGGAEGGSPAAGGRGRPRGETIGDPAKPGSGPSGDEPGGLEWQAGSGKPPSSPTAPAAASGGSPARVGKPDAGGGAAEGPAGTSAASAPAGSSGGVKGSTGTAGPSAPPSGLGVSLGSSLGSGPPPSSSGGATPSMGGLVFGSSDAGQGSPGSSSGSPGKADGEPDFMPSAKGRIPEGPSKPIEVPFEITVACEPDGLVIHPGGYRITAGSIKDRRKDSLLVRQLLAVANQRAAADPLIRPKPRVKFLVEGNGSDTFWAARKQILFSGLGWPMSLQVTGDQQGPRLMEPQDW</sequence>
<evidence type="ECO:0000313" key="2">
    <source>
        <dbReference type="EMBL" id="QEH35523.1"/>
    </source>
</evidence>
<evidence type="ECO:0000313" key="3">
    <source>
        <dbReference type="Proteomes" id="UP000324233"/>
    </source>
</evidence>
<name>A0A5B9W4H4_9BACT</name>
<dbReference type="EMBL" id="CP042997">
    <property type="protein sequence ID" value="QEH35523.1"/>
    <property type="molecule type" value="Genomic_DNA"/>
</dbReference>
<feature type="compositionally biased region" description="Gly residues" evidence="1">
    <location>
        <begin position="630"/>
        <end position="644"/>
    </location>
</feature>
<feature type="compositionally biased region" description="Gly residues" evidence="1">
    <location>
        <begin position="576"/>
        <end position="592"/>
    </location>
</feature>
<dbReference type="OrthoDB" id="233190at2"/>
<feature type="compositionally biased region" description="Gly residues" evidence="1">
    <location>
        <begin position="474"/>
        <end position="494"/>
    </location>
</feature>
<proteinExistence type="predicted"/>
<accession>A0A5B9W4H4</accession>
<feature type="compositionally biased region" description="Gly residues" evidence="1">
    <location>
        <begin position="367"/>
        <end position="403"/>
    </location>
</feature>
<gene>
    <name evidence="2" type="ORF">OJF2_40750</name>
</gene>
<dbReference type="RefSeq" id="WP_148595317.1">
    <property type="nucleotide sequence ID" value="NZ_CP042997.1"/>
</dbReference>
<feature type="compositionally biased region" description="Pro residues" evidence="1">
    <location>
        <begin position="84"/>
        <end position="95"/>
    </location>
</feature>
<feature type="region of interest" description="Disordered" evidence="1">
    <location>
        <begin position="46"/>
        <end position="101"/>
    </location>
</feature>
<protein>
    <submittedName>
        <fullName evidence="2">Uncharacterized protein</fullName>
    </submittedName>
</protein>
<organism evidence="2 3">
    <name type="scientific">Aquisphaera giovannonii</name>
    <dbReference type="NCBI Taxonomy" id="406548"/>
    <lineage>
        <taxon>Bacteria</taxon>
        <taxon>Pseudomonadati</taxon>
        <taxon>Planctomycetota</taxon>
        <taxon>Planctomycetia</taxon>
        <taxon>Isosphaerales</taxon>
        <taxon>Isosphaeraceae</taxon>
        <taxon>Aquisphaera</taxon>
    </lineage>
</organism>
<reference evidence="2 3" key="1">
    <citation type="submission" date="2019-08" db="EMBL/GenBank/DDBJ databases">
        <title>Deep-cultivation of Planctomycetes and their phenomic and genomic characterization uncovers novel biology.</title>
        <authorList>
            <person name="Wiegand S."/>
            <person name="Jogler M."/>
            <person name="Boedeker C."/>
            <person name="Pinto D."/>
            <person name="Vollmers J."/>
            <person name="Rivas-Marin E."/>
            <person name="Kohn T."/>
            <person name="Peeters S.H."/>
            <person name="Heuer A."/>
            <person name="Rast P."/>
            <person name="Oberbeckmann S."/>
            <person name="Bunk B."/>
            <person name="Jeske O."/>
            <person name="Meyerdierks A."/>
            <person name="Storesund J.E."/>
            <person name="Kallscheuer N."/>
            <person name="Luecker S."/>
            <person name="Lage O.M."/>
            <person name="Pohl T."/>
            <person name="Merkel B.J."/>
            <person name="Hornburger P."/>
            <person name="Mueller R.-W."/>
            <person name="Bruemmer F."/>
            <person name="Labrenz M."/>
            <person name="Spormann A.M."/>
            <person name="Op den Camp H."/>
            <person name="Overmann J."/>
            <person name="Amann R."/>
            <person name="Jetten M.S.M."/>
            <person name="Mascher T."/>
            <person name="Medema M.H."/>
            <person name="Devos D.P."/>
            <person name="Kaster A.-K."/>
            <person name="Ovreas L."/>
            <person name="Rohde M."/>
            <person name="Galperin M.Y."/>
            <person name="Jogler C."/>
        </authorList>
    </citation>
    <scope>NUCLEOTIDE SEQUENCE [LARGE SCALE GENOMIC DNA]</scope>
    <source>
        <strain evidence="2 3">OJF2</strain>
    </source>
</reference>
<dbReference type="Proteomes" id="UP000324233">
    <property type="component" value="Chromosome"/>
</dbReference>